<accession>B2WW54</accession>
<dbReference type="Gene3D" id="1.10.10.10">
    <property type="entry name" value="Winged helix-like DNA-binding domain superfamily/Winged helix DNA-binding domain"/>
    <property type="match status" value="1"/>
</dbReference>
<dbReference type="SUPFAM" id="SSF46894">
    <property type="entry name" value="C-terminal effector domain of the bipartite response regulators"/>
    <property type="match status" value="1"/>
</dbReference>
<dbReference type="EMBL" id="EF552687">
    <property type="protein sequence ID" value="ABS90482.1"/>
    <property type="molecule type" value="Genomic_DNA"/>
</dbReference>
<evidence type="ECO:0000256" key="5">
    <source>
        <dbReference type="ARBA" id="ARBA00023163"/>
    </source>
</evidence>
<dbReference type="GO" id="GO:0003677">
    <property type="term" value="F:DNA binding"/>
    <property type="evidence" value="ECO:0007669"/>
    <property type="project" value="UniProtKB-UniRule"/>
</dbReference>
<dbReference type="SMR" id="B2WW54"/>
<dbReference type="GO" id="GO:0006355">
    <property type="term" value="P:regulation of DNA-templated transcription"/>
    <property type="evidence" value="ECO:0007669"/>
    <property type="project" value="InterPro"/>
</dbReference>
<dbReference type="InterPro" id="IPR051677">
    <property type="entry name" value="AfsR-DnrI-RedD_regulator"/>
</dbReference>
<reference evidence="9" key="2">
    <citation type="submission" date="2007-04" db="EMBL/GenBank/DDBJ databases">
        <title>The oxazolomycin biosynthetic gene cluster from Streptomyces albus JA3453 featuring a hybrid nonribosomal peptide synthetase and polyketide synthase that utilizes a discrete acyltransferase for both the malonyl CoA and methoxymalonyl ACP extender units.</title>
        <authorList>
            <person name="Zhao C."/>
            <person name="Ju J."/>
            <person name="Song D."/>
            <person name="Wendt-Pienkowski E."/>
            <person name="Zhu D."/>
            <person name="Coughlin J.M."/>
            <person name="Zhou X."/>
            <person name="Shen B."/>
            <person name="Deng Z."/>
        </authorList>
    </citation>
    <scope>NUCLEOTIDE SEQUENCE</scope>
    <source>
        <strain evidence="9">JA3453</strain>
    </source>
</reference>
<dbReference type="Gene3D" id="1.25.40.10">
    <property type="entry name" value="Tetratricopeptide repeat domain"/>
    <property type="match status" value="2"/>
</dbReference>
<dbReference type="GO" id="GO:0000160">
    <property type="term" value="P:phosphorelay signal transduction system"/>
    <property type="evidence" value="ECO:0007669"/>
    <property type="project" value="UniProtKB-KW"/>
</dbReference>
<dbReference type="Pfam" id="PF03704">
    <property type="entry name" value="BTAD"/>
    <property type="match status" value="1"/>
</dbReference>
<dbReference type="InterPro" id="IPR027417">
    <property type="entry name" value="P-loop_NTPase"/>
</dbReference>
<keyword evidence="4 6" id="KW-0238">DNA-binding</keyword>
<dbReference type="SUPFAM" id="SSF48452">
    <property type="entry name" value="TPR-like"/>
    <property type="match status" value="2"/>
</dbReference>
<feature type="region of interest" description="Disordered" evidence="7">
    <location>
        <begin position="246"/>
        <end position="268"/>
    </location>
</feature>
<dbReference type="CDD" id="cd15831">
    <property type="entry name" value="BTAD"/>
    <property type="match status" value="1"/>
</dbReference>
<sequence length="929" mass="98011">MEFRLLGAVSVATEVGVLPLGPAKRRSLLAALLLRPNHPVPVDRLAAALWDDEPPPRSRGVIQGHVSRLRVLLNGADAEMFGVELVTQGTAYVLRMPESLLDAHRFEELVTLARGQRAPADAVAMYQEALSLWQGPALTGAYPSQPLQAAAQALEELRLASVESLAGAWSRMGEHARAAAVLRAEAGVHPLRESLSAALMRALQRAGRRTEALDWFHRTRRLLADELGVDPGRELADAYAMALRGADASEEAEQGDGRQAGRGPARATVTVAPPPPAAAPVAVPAQSPATLPAAIDLLPRMPRGFHGRAAELTALSRAAAGEAPVCLVTGPAGVGKTALVTHWAHRNRDQFPGGLLYTDLRGFSDTGEPTLLEVLREFLLGLGVPPRRIPESASAASALFRSLCADRQLLVVLDNARASEQVRDLLPGGARCVTVVTSRYRLRGLIASDAARPVPVDVLEPDDSAALLAAVLGTERVLAEEVAARRLAELCGGLPLALRVAAARLADQPQSSLGAMGDELADESRRLSLLDVEDTGVRAALRLTVRRLPASAAHQFAHLGRHPGRYVDRYMAAALAGTDPAAAEAALDTLAAAHLVVRAAPDRWTLHDLVRLYARGLDAGSDALVRVLDHTVVTVLAAADAAEPGDESCFTLPADFRAPRGTRTFADREQAMAWYAAEREDLTLAATAADAAGLHGRTWRIVLGMWPQIVWRVRDGWTPLLTTALGAARADADPRAEARVLALLGWVLTEEGRVGEALVHLEAAPPLAARADDPRGEATALINLSLAQAALGSPEDAAEGCAQAAALAHGVGDRSTERLALSHLARHHLDAGQWRAAHDTALTALGLDSPADTPVAARVLLLTSLGEAMVAMADEPGGIRRLEAAAREAEACGFDDGAVRALAALLRVSPDAGLQARHDAATARLTART</sequence>
<evidence type="ECO:0000256" key="1">
    <source>
        <dbReference type="ARBA" id="ARBA00005820"/>
    </source>
</evidence>
<dbReference type="InterPro" id="IPR036388">
    <property type="entry name" value="WH-like_DNA-bd_sf"/>
</dbReference>
<keyword evidence="3" id="KW-0805">Transcription regulation</keyword>
<evidence type="ECO:0000256" key="7">
    <source>
        <dbReference type="SAM" id="MobiDB-lite"/>
    </source>
</evidence>
<dbReference type="InterPro" id="IPR011990">
    <property type="entry name" value="TPR-like_helical_dom_sf"/>
</dbReference>
<dbReference type="InterPro" id="IPR005158">
    <property type="entry name" value="BTAD"/>
</dbReference>
<evidence type="ECO:0000259" key="8">
    <source>
        <dbReference type="PROSITE" id="PS51755"/>
    </source>
</evidence>
<keyword evidence="2" id="KW-0902">Two-component regulatory system</keyword>
<dbReference type="PRINTS" id="PR00364">
    <property type="entry name" value="DISEASERSIST"/>
</dbReference>
<dbReference type="Gene3D" id="3.40.50.300">
    <property type="entry name" value="P-loop containing nucleotide triphosphate hydrolases"/>
    <property type="match status" value="1"/>
</dbReference>
<dbReference type="InterPro" id="IPR001867">
    <property type="entry name" value="OmpR/PhoB-type_DNA-bd"/>
</dbReference>
<evidence type="ECO:0000256" key="3">
    <source>
        <dbReference type="ARBA" id="ARBA00023015"/>
    </source>
</evidence>
<dbReference type="PANTHER" id="PTHR35807:SF1">
    <property type="entry name" value="TRANSCRIPTIONAL REGULATOR REDD"/>
    <property type="match status" value="1"/>
</dbReference>
<name>B2WW54_9ACTN</name>
<dbReference type="SMART" id="SM00862">
    <property type="entry name" value="Trans_reg_C"/>
    <property type="match status" value="1"/>
</dbReference>
<dbReference type="PANTHER" id="PTHR35807">
    <property type="entry name" value="TRANSCRIPTIONAL REGULATOR REDD-RELATED"/>
    <property type="match status" value="1"/>
</dbReference>
<feature type="domain" description="OmpR/PhoB-type" evidence="8">
    <location>
        <begin position="1"/>
        <end position="96"/>
    </location>
</feature>
<dbReference type="GO" id="GO:0043531">
    <property type="term" value="F:ADP binding"/>
    <property type="evidence" value="ECO:0007669"/>
    <property type="project" value="InterPro"/>
</dbReference>
<evidence type="ECO:0000256" key="4">
    <source>
        <dbReference type="ARBA" id="ARBA00023125"/>
    </source>
</evidence>
<dbReference type="PROSITE" id="PS51755">
    <property type="entry name" value="OMPR_PHOB"/>
    <property type="match status" value="1"/>
</dbReference>
<evidence type="ECO:0000256" key="6">
    <source>
        <dbReference type="PROSITE-ProRule" id="PRU01091"/>
    </source>
</evidence>
<reference evidence="9" key="1">
    <citation type="journal article" date="2006" name="J. Bacteriol.">
        <title>Utilization of the methoxymalonyl-acyl carrier protein biosynthesis locus for cloning the oxazolomycin biosynthetic gene cluster from Streptomyces albus JA3453.</title>
        <authorList>
            <person name="Zhao C."/>
            <person name="Ju J."/>
            <person name="Christenson S.D."/>
            <person name="Smith W.C."/>
            <person name="Song D."/>
            <person name="Zhou X."/>
            <person name="Shen B."/>
            <person name="Deng Z."/>
        </authorList>
    </citation>
    <scope>NUCLEOTIDE SEQUENCE</scope>
    <source>
        <strain evidence="9">JA3453</strain>
    </source>
</reference>
<dbReference type="SMART" id="SM01043">
    <property type="entry name" value="BTAD"/>
    <property type="match status" value="1"/>
</dbReference>
<organism evidence="9">
    <name type="scientific">Streptomyces albus</name>
    <dbReference type="NCBI Taxonomy" id="1888"/>
    <lineage>
        <taxon>Bacteria</taxon>
        <taxon>Bacillati</taxon>
        <taxon>Actinomycetota</taxon>
        <taxon>Actinomycetes</taxon>
        <taxon>Kitasatosporales</taxon>
        <taxon>Streptomycetaceae</taxon>
        <taxon>Streptomyces</taxon>
    </lineage>
</organism>
<dbReference type="InterPro" id="IPR016032">
    <property type="entry name" value="Sig_transdc_resp-reg_C-effctor"/>
</dbReference>
<gene>
    <name evidence="9" type="primary">ozmU</name>
</gene>
<feature type="DNA-binding region" description="OmpR/PhoB-type" evidence="6">
    <location>
        <begin position="1"/>
        <end position="96"/>
    </location>
</feature>
<comment type="similarity">
    <text evidence="1">Belongs to the AfsR/DnrI/RedD regulatory family.</text>
</comment>
<dbReference type="SUPFAM" id="SSF52540">
    <property type="entry name" value="P-loop containing nucleoside triphosphate hydrolases"/>
    <property type="match status" value="1"/>
</dbReference>
<protein>
    <submittedName>
        <fullName evidence="9">Transcriptional activator</fullName>
    </submittedName>
</protein>
<keyword evidence="5" id="KW-0804">Transcription</keyword>
<evidence type="ECO:0000256" key="2">
    <source>
        <dbReference type="ARBA" id="ARBA00023012"/>
    </source>
</evidence>
<proteinExistence type="inferred from homology"/>
<evidence type="ECO:0000313" key="9">
    <source>
        <dbReference type="EMBL" id="ABS90482.1"/>
    </source>
</evidence>
<dbReference type="AlphaFoldDB" id="B2WW54"/>